<keyword evidence="1" id="KW-0732">Signal</keyword>
<dbReference type="OrthoDB" id="6317704at2759"/>
<sequence>MMKTKLSILIYLFFTSSMVEGISREKRGLEDLGNYGNWCGAENTGIGKVANCDCDFNNPLLAEQKCRAALPPIDALDDVCLKHDNCVQCDGLNKLLHTCECERDIAEGAKSVTCGGTCAVYKTAVIGLFTVMPCLCTKESRKCGIKWCRGWWGIPYPCGWKTCHVRVVGYKSCFK</sequence>
<dbReference type="GO" id="GO:0050482">
    <property type="term" value="P:arachidonate secretion"/>
    <property type="evidence" value="ECO:0007669"/>
    <property type="project" value="InterPro"/>
</dbReference>
<proteinExistence type="predicted"/>
<evidence type="ECO:0000313" key="2">
    <source>
        <dbReference type="EMBL" id="CAH1791437.1"/>
    </source>
</evidence>
<dbReference type="Proteomes" id="UP000749559">
    <property type="component" value="Unassembled WGS sequence"/>
</dbReference>
<feature type="chain" id="PRO_5035909743" evidence="1">
    <location>
        <begin position="22"/>
        <end position="175"/>
    </location>
</feature>
<accession>A0A8S4PCJ2</accession>
<dbReference type="GO" id="GO:0004623">
    <property type="term" value="F:phospholipase A2 activity"/>
    <property type="evidence" value="ECO:0007669"/>
    <property type="project" value="InterPro"/>
</dbReference>
<evidence type="ECO:0000256" key="1">
    <source>
        <dbReference type="SAM" id="SignalP"/>
    </source>
</evidence>
<dbReference type="InterPro" id="IPR036444">
    <property type="entry name" value="PLipase_A2_dom_sf"/>
</dbReference>
<evidence type="ECO:0000313" key="3">
    <source>
        <dbReference type="Proteomes" id="UP000749559"/>
    </source>
</evidence>
<gene>
    <name evidence="2" type="ORF">OFUS_LOCUS16516</name>
</gene>
<keyword evidence="3" id="KW-1185">Reference proteome</keyword>
<reference evidence="2" key="1">
    <citation type="submission" date="2022-03" db="EMBL/GenBank/DDBJ databases">
        <authorList>
            <person name="Martin C."/>
        </authorList>
    </citation>
    <scope>NUCLEOTIDE SEQUENCE</scope>
</reference>
<name>A0A8S4PCJ2_OWEFU</name>
<dbReference type="GO" id="GO:0006644">
    <property type="term" value="P:phospholipid metabolic process"/>
    <property type="evidence" value="ECO:0007669"/>
    <property type="project" value="InterPro"/>
</dbReference>
<dbReference type="AlphaFoldDB" id="A0A8S4PCJ2"/>
<organism evidence="2 3">
    <name type="scientific">Owenia fusiformis</name>
    <name type="common">Polychaete worm</name>
    <dbReference type="NCBI Taxonomy" id="6347"/>
    <lineage>
        <taxon>Eukaryota</taxon>
        <taxon>Metazoa</taxon>
        <taxon>Spiralia</taxon>
        <taxon>Lophotrochozoa</taxon>
        <taxon>Annelida</taxon>
        <taxon>Polychaeta</taxon>
        <taxon>Sedentaria</taxon>
        <taxon>Canalipalpata</taxon>
        <taxon>Sabellida</taxon>
        <taxon>Oweniida</taxon>
        <taxon>Oweniidae</taxon>
        <taxon>Owenia</taxon>
    </lineage>
</organism>
<dbReference type="Gene3D" id="1.20.90.10">
    <property type="entry name" value="Phospholipase A2 domain"/>
    <property type="match status" value="1"/>
</dbReference>
<feature type="signal peptide" evidence="1">
    <location>
        <begin position="1"/>
        <end position="21"/>
    </location>
</feature>
<protein>
    <submittedName>
        <fullName evidence="2">Uncharacterized protein</fullName>
    </submittedName>
</protein>
<dbReference type="EMBL" id="CAIIXF020000008">
    <property type="protein sequence ID" value="CAH1791437.1"/>
    <property type="molecule type" value="Genomic_DNA"/>
</dbReference>
<comment type="caution">
    <text evidence="2">The sequence shown here is derived from an EMBL/GenBank/DDBJ whole genome shotgun (WGS) entry which is preliminary data.</text>
</comment>